<dbReference type="PANTHER" id="PTHR42912:SF80">
    <property type="entry name" value="METHYLTRANSFERASE DOMAIN-CONTAINING PROTEIN"/>
    <property type="match status" value="1"/>
</dbReference>
<organism evidence="2">
    <name type="scientific">Candidatus Kentrum sp. FW</name>
    <dbReference type="NCBI Taxonomy" id="2126338"/>
    <lineage>
        <taxon>Bacteria</taxon>
        <taxon>Pseudomonadati</taxon>
        <taxon>Pseudomonadota</taxon>
        <taxon>Gammaproteobacteria</taxon>
        <taxon>Candidatus Kentrum</taxon>
    </lineage>
</organism>
<feature type="domain" description="Methyltransferase type 11" evidence="1">
    <location>
        <begin position="44"/>
        <end position="140"/>
    </location>
</feature>
<protein>
    <submittedName>
        <fullName evidence="2">Ubiquinone/menaquinone biosynthesis C-methylase UbiE</fullName>
    </submittedName>
</protein>
<dbReference type="InterPro" id="IPR013216">
    <property type="entry name" value="Methyltransf_11"/>
</dbReference>
<dbReference type="GO" id="GO:0032259">
    <property type="term" value="P:methylation"/>
    <property type="evidence" value="ECO:0007669"/>
    <property type="project" value="UniProtKB-KW"/>
</dbReference>
<dbReference type="AlphaFoldDB" id="A0A450SVK4"/>
<proteinExistence type="predicted"/>
<dbReference type="EMBL" id="CAADEW010000077">
    <property type="protein sequence ID" value="VFJ58016.1"/>
    <property type="molecule type" value="Genomic_DNA"/>
</dbReference>
<keyword evidence="2" id="KW-0489">Methyltransferase</keyword>
<dbReference type="PANTHER" id="PTHR42912">
    <property type="entry name" value="METHYLTRANSFERASE"/>
    <property type="match status" value="1"/>
</dbReference>
<dbReference type="GO" id="GO:0008757">
    <property type="term" value="F:S-adenosylmethionine-dependent methyltransferase activity"/>
    <property type="evidence" value="ECO:0007669"/>
    <property type="project" value="InterPro"/>
</dbReference>
<accession>A0A450SVK4</accession>
<sequence length="261" mass="29090">MGTQLTFDHELTMRLEAMYRTRDAVDRRRIVMASLGLRAGERVLDIGTGFGFMAAEMADYVGEGGAVLGIDLSEPMLEIARGRCGELPWVTFRSGDALALPVADGTFDVAVSVQVYELVTDLTLALSEMYRVLRPGGRGVIVSTDWEAIAWQVSDRERMARILKAYTASREPALPRTLAGRLREIGFQVQEQRIIPQFNAVYEPQAYSYQLIPFIGTIVSGQNGITPEELEAWEADLRGMGERGEYFFSLNCYLHRVVKPG</sequence>
<evidence type="ECO:0000313" key="2">
    <source>
        <dbReference type="EMBL" id="VFJ58016.1"/>
    </source>
</evidence>
<dbReference type="InterPro" id="IPR050508">
    <property type="entry name" value="Methyltransf_Superfamily"/>
</dbReference>
<dbReference type="SUPFAM" id="SSF53335">
    <property type="entry name" value="S-adenosyl-L-methionine-dependent methyltransferases"/>
    <property type="match status" value="1"/>
</dbReference>
<dbReference type="Pfam" id="PF08241">
    <property type="entry name" value="Methyltransf_11"/>
    <property type="match status" value="1"/>
</dbReference>
<gene>
    <name evidence="2" type="ORF">BECKFW1821A_GA0114235_10777</name>
</gene>
<dbReference type="Gene3D" id="3.40.50.150">
    <property type="entry name" value="Vaccinia Virus protein VP39"/>
    <property type="match status" value="1"/>
</dbReference>
<dbReference type="InterPro" id="IPR029063">
    <property type="entry name" value="SAM-dependent_MTases_sf"/>
</dbReference>
<evidence type="ECO:0000259" key="1">
    <source>
        <dbReference type="Pfam" id="PF08241"/>
    </source>
</evidence>
<dbReference type="CDD" id="cd02440">
    <property type="entry name" value="AdoMet_MTases"/>
    <property type="match status" value="1"/>
</dbReference>
<keyword evidence="2" id="KW-0830">Ubiquinone</keyword>
<reference evidence="2" key="1">
    <citation type="submission" date="2019-02" db="EMBL/GenBank/DDBJ databases">
        <authorList>
            <person name="Gruber-Vodicka R. H."/>
            <person name="Seah K. B. B."/>
        </authorList>
    </citation>
    <scope>NUCLEOTIDE SEQUENCE</scope>
    <source>
        <strain evidence="2">BECK_BZ15</strain>
    </source>
</reference>
<name>A0A450SVK4_9GAMM</name>
<keyword evidence="2" id="KW-0808">Transferase</keyword>